<keyword evidence="1" id="KW-1133">Transmembrane helix</keyword>
<evidence type="ECO:0000256" key="1">
    <source>
        <dbReference type="SAM" id="Phobius"/>
    </source>
</evidence>
<comment type="caution">
    <text evidence="2">The sequence shown here is derived from an EMBL/GenBank/DDBJ whole genome shotgun (WGS) entry which is preliminary data.</text>
</comment>
<organism evidence="2 3">
    <name type="scientific">Penaeus vannamei</name>
    <name type="common">Whiteleg shrimp</name>
    <name type="synonym">Litopenaeus vannamei</name>
    <dbReference type="NCBI Taxonomy" id="6689"/>
    <lineage>
        <taxon>Eukaryota</taxon>
        <taxon>Metazoa</taxon>
        <taxon>Ecdysozoa</taxon>
        <taxon>Arthropoda</taxon>
        <taxon>Crustacea</taxon>
        <taxon>Multicrustacea</taxon>
        <taxon>Malacostraca</taxon>
        <taxon>Eumalacostraca</taxon>
        <taxon>Eucarida</taxon>
        <taxon>Decapoda</taxon>
        <taxon>Dendrobranchiata</taxon>
        <taxon>Penaeoidea</taxon>
        <taxon>Penaeidae</taxon>
        <taxon>Penaeus</taxon>
    </lineage>
</organism>
<reference evidence="2 3" key="1">
    <citation type="submission" date="2018-04" db="EMBL/GenBank/DDBJ databases">
        <authorList>
            <person name="Zhang X."/>
            <person name="Yuan J."/>
            <person name="Li F."/>
            <person name="Xiang J."/>
        </authorList>
    </citation>
    <scope>NUCLEOTIDE SEQUENCE [LARGE SCALE GENOMIC DNA]</scope>
    <source>
        <tissue evidence="2">Muscle</tissue>
    </source>
</reference>
<proteinExistence type="predicted"/>
<feature type="transmembrane region" description="Helical" evidence="1">
    <location>
        <begin position="493"/>
        <end position="515"/>
    </location>
</feature>
<dbReference type="OrthoDB" id="6366976at2759"/>
<dbReference type="EMBL" id="QCYY01000633">
    <property type="protein sequence ID" value="ROT83768.1"/>
    <property type="molecule type" value="Genomic_DNA"/>
</dbReference>
<keyword evidence="1" id="KW-0472">Membrane</keyword>
<reference evidence="2 3" key="2">
    <citation type="submission" date="2019-01" db="EMBL/GenBank/DDBJ databases">
        <title>The decoding of complex shrimp genome reveals the adaptation for benthos swimmer, frequently molting mechanism and breeding impact on genome.</title>
        <authorList>
            <person name="Sun Y."/>
            <person name="Gao Y."/>
            <person name="Yu Y."/>
        </authorList>
    </citation>
    <scope>NUCLEOTIDE SEQUENCE [LARGE SCALE GENOMIC DNA]</scope>
    <source>
        <tissue evidence="2">Muscle</tissue>
    </source>
</reference>
<evidence type="ECO:0000313" key="2">
    <source>
        <dbReference type="EMBL" id="ROT83768.1"/>
    </source>
</evidence>
<sequence length="568" mass="62429">MICGPRGLRCPIPTPFLGISVGILVSFLSSLPPPFFSPSPSLSLFFLFHLRLSIPTRSWESQLESSSPFSPLPPPPPFSLLPLSPFLFLFHLRCPIPTPFLGISVGILVSFLSSLPPPFSPFSLSPLSLPFPSSLSHSYSVPGISVGILVSFLSSLPLPFSPSPSLSLSLPFPSSLSHSYSVSWESQLESSSPFSPLSPPPPSSPSPSLPFSSFPSSLSHSYSVPRNLSWNPRLLSLLSPSPLPLLPFSPFLFLFHLRCPIPTPFLGISVWNPRLLSLISPPPLLPLSLSLPFSSFSIFAVPFLLRSWESQSRRRGTHSPSLALTVSSIPLDGRECKSNLVTDRFLASRPDVNAKEKCFLGAVGLFSCGGLAWCISLRQKKEIDLEPRENAYLWFRPEEESAHVTFFIEPETIEPWSFVVTNTSLLKTIFLSQPTQHRQGRIVGPFITTTTFGFDSISKLSVSSNITVFFNVCTSPYVCAAPPVSSSSEIQRAVLIVFLVVALVVASVEAVYIWYRKHKEGAPSPSTKDGCESIESDALYEEWNDNWLSYVADTLNITYLFQLTADFL</sequence>
<keyword evidence="1" id="KW-0812">Transmembrane</keyword>
<keyword evidence="3" id="KW-1185">Reference proteome</keyword>
<evidence type="ECO:0000313" key="3">
    <source>
        <dbReference type="Proteomes" id="UP000283509"/>
    </source>
</evidence>
<name>A0A423U4Y5_PENVA</name>
<protein>
    <submittedName>
        <fullName evidence="2">Uncharacterized protein</fullName>
    </submittedName>
</protein>
<dbReference type="AlphaFoldDB" id="A0A423U4Y5"/>
<dbReference type="Proteomes" id="UP000283509">
    <property type="component" value="Unassembled WGS sequence"/>
</dbReference>
<accession>A0A423U4Y5</accession>
<gene>
    <name evidence="2" type="ORF">C7M84_023047</name>
</gene>